<dbReference type="AlphaFoldDB" id="A0AAQ3L958"/>
<protein>
    <submittedName>
        <fullName evidence="1">Class I SAM-dependent methyltransferase</fullName>
        <ecNumber evidence="1">2.1.1.-</ecNumber>
    </submittedName>
</protein>
<proteinExistence type="predicted"/>
<keyword evidence="2" id="KW-1185">Reference proteome</keyword>
<dbReference type="Gene3D" id="3.40.50.150">
    <property type="entry name" value="Vaccinia Virus protein VP39"/>
    <property type="match status" value="1"/>
</dbReference>
<dbReference type="KEGG" id="puo:RZN69_01070"/>
<organism evidence="1 2">
    <name type="scientific">Rubellicoccus peritrichatus</name>
    <dbReference type="NCBI Taxonomy" id="3080537"/>
    <lineage>
        <taxon>Bacteria</taxon>
        <taxon>Pseudomonadati</taxon>
        <taxon>Verrucomicrobiota</taxon>
        <taxon>Opitutia</taxon>
        <taxon>Puniceicoccales</taxon>
        <taxon>Cerasicoccaceae</taxon>
        <taxon>Rubellicoccus</taxon>
    </lineage>
</organism>
<name>A0AAQ3L958_9BACT</name>
<dbReference type="GO" id="GO:0008168">
    <property type="term" value="F:methyltransferase activity"/>
    <property type="evidence" value="ECO:0007669"/>
    <property type="project" value="UniProtKB-KW"/>
</dbReference>
<sequence length="255" mass="28756">MSNVSRQTSYENIHDDYRFFLEHCNEHEVGRGAMLEEIFQALGPVSALRWLDFGCGGGEFLAEALEQWTAKPASLRLSLVDVDSGYVEQAMGRVNALVDQVEGSDELESLSGPFDLITSNHALYFAADIEATLKGLNERLAEGGLCFLQIGGLENQFCRMWTEAYSKVNQPVPYYIADDFAVTLEKLGIAFSTRRIDCVTRFADTVENRKIMLNFIFMDAVGRFDEAYLLSLFDRYSTNGQISMENNNLCFLVRK</sequence>
<accession>A0AAQ3L958</accession>
<dbReference type="PANTHER" id="PTHR43861:SF1">
    <property type="entry name" value="TRANS-ACONITATE 2-METHYLTRANSFERASE"/>
    <property type="match status" value="1"/>
</dbReference>
<dbReference type="EC" id="2.1.1.-" evidence="1"/>
<dbReference type="SUPFAM" id="SSF53335">
    <property type="entry name" value="S-adenosyl-L-methionine-dependent methyltransferases"/>
    <property type="match status" value="1"/>
</dbReference>
<dbReference type="InterPro" id="IPR029063">
    <property type="entry name" value="SAM-dependent_MTases_sf"/>
</dbReference>
<dbReference type="GO" id="GO:0032259">
    <property type="term" value="P:methylation"/>
    <property type="evidence" value="ECO:0007669"/>
    <property type="project" value="UniProtKB-KW"/>
</dbReference>
<dbReference type="EMBL" id="CP136920">
    <property type="protein sequence ID" value="WOO41660.1"/>
    <property type="molecule type" value="Genomic_DNA"/>
</dbReference>
<dbReference type="CDD" id="cd02440">
    <property type="entry name" value="AdoMet_MTases"/>
    <property type="match status" value="1"/>
</dbReference>
<dbReference type="Proteomes" id="UP001304300">
    <property type="component" value="Chromosome"/>
</dbReference>
<keyword evidence="1" id="KW-0489">Methyltransferase</keyword>
<evidence type="ECO:0000313" key="1">
    <source>
        <dbReference type="EMBL" id="WOO41660.1"/>
    </source>
</evidence>
<dbReference type="RefSeq" id="WP_317834144.1">
    <property type="nucleotide sequence ID" value="NZ_CP136920.1"/>
</dbReference>
<reference evidence="1 2" key="1">
    <citation type="submission" date="2023-10" db="EMBL/GenBank/DDBJ databases">
        <title>Rubellicoccus peritrichatus gen. nov., sp. nov., isolated from an algae of coral reef tank.</title>
        <authorList>
            <person name="Luo J."/>
        </authorList>
    </citation>
    <scope>NUCLEOTIDE SEQUENCE [LARGE SCALE GENOMIC DNA]</scope>
    <source>
        <strain evidence="1 2">CR14</strain>
    </source>
</reference>
<keyword evidence="1" id="KW-0808">Transferase</keyword>
<dbReference type="Pfam" id="PF13489">
    <property type="entry name" value="Methyltransf_23"/>
    <property type="match status" value="1"/>
</dbReference>
<dbReference type="PANTHER" id="PTHR43861">
    <property type="entry name" value="TRANS-ACONITATE 2-METHYLTRANSFERASE-RELATED"/>
    <property type="match status" value="1"/>
</dbReference>
<evidence type="ECO:0000313" key="2">
    <source>
        <dbReference type="Proteomes" id="UP001304300"/>
    </source>
</evidence>
<gene>
    <name evidence="1" type="ORF">RZN69_01070</name>
</gene>